<keyword evidence="2" id="KW-1185">Reference proteome</keyword>
<organism evidence="1 2">
    <name type="scientific">Thalassolituus maritimus</name>
    <dbReference type="NCBI Taxonomy" id="484498"/>
    <lineage>
        <taxon>Bacteria</taxon>
        <taxon>Pseudomonadati</taxon>
        <taxon>Pseudomonadota</taxon>
        <taxon>Gammaproteobacteria</taxon>
        <taxon>Oceanospirillales</taxon>
        <taxon>Oceanospirillaceae</taxon>
        <taxon>Thalassolituus</taxon>
    </lineage>
</organism>
<accession>A0A1N7P0Z2</accession>
<protein>
    <recommendedName>
        <fullName evidence="3">DUF3047 domain-containing protein</fullName>
    </recommendedName>
</protein>
<dbReference type="AlphaFoldDB" id="A0A1N7P0Z2"/>
<dbReference type="EMBL" id="FTOH01000008">
    <property type="protein sequence ID" value="SIT04237.1"/>
    <property type="molecule type" value="Genomic_DNA"/>
</dbReference>
<gene>
    <name evidence="1" type="ORF">SAMN05421686_10856</name>
</gene>
<reference evidence="2" key="1">
    <citation type="submission" date="2017-01" db="EMBL/GenBank/DDBJ databases">
        <authorList>
            <person name="Varghese N."/>
            <person name="Submissions S."/>
        </authorList>
    </citation>
    <scope>NUCLEOTIDE SEQUENCE [LARGE SCALE GENOMIC DNA]</scope>
    <source>
        <strain evidence="2">DSM 24913</strain>
    </source>
</reference>
<sequence>MTSHSRKYRRRLHALPAALALFVFAALWLYSNTTSADVLLSAKSIDDWNKDCRHCSIEPHYDVIQGEIVRLESRMGRALLSRPFVSEGARPQLSWQWSLDKFDEETSAALMRVTVDFSSTEADQTYRLHYVWNPAERTTHREMIEENEYVWVVSGAQQAPRRWYSVERDLKQDLGRLAEDVPEDISVTRIEAGIGEPDGRKVRSGGYISELTVNYLPEPLSLEPVATSD</sequence>
<dbReference type="OrthoDB" id="9775969at2"/>
<dbReference type="Proteomes" id="UP000185639">
    <property type="component" value="Unassembled WGS sequence"/>
</dbReference>
<proteinExistence type="predicted"/>
<name>A0A1N7P0Z2_9GAMM</name>
<dbReference type="RefSeq" id="WP_076516809.1">
    <property type="nucleotide sequence ID" value="NZ_FTOH01000008.1"/>
</dbReference>
<evidence type="ECO:0000313" key="1">
    <source>
        <dbReference type="EMBL" id="SIT04237.1"/>
    </source>
</evidence>
<evidence type="ECO:0000313" key="2">
    <source>
        <dbReference type="Proteomes" id="UP000185639"/>
    </source>
</evidence>
<evidence type="ECO:0008006" key="3">
    <source>
        <dbReference type="Google" id="ProtNLM"/>
    </source>
</evidence>